<dbReference type="Gene3D" id="1.10.30.50">
    <property type="match status" value="1"/>
</dbReference>
<gene>
    <name evidence="1" type="ORF">E6C70_08635</name>
</gene>
<dbReference type="EMBL" id="SSSN01000005">
    <property type="protein sequence ID" value="THG34338.1"/>
    <property type="molecule type" value="Genomic_DNA"/>
</dbReference>
<evidence type="ECO:0000313" key="2">
    <source>
        <dbReference type="Proteomes" id="UP000307380"/>
    </source>
</evidence>
<dbReference type="AlphaFoldDB" id="A0A4S4FVJ5"/>
<sequence length="273" mass="29222">MANVQASIVGEQVSELLNLAVSAAPQPGVGDVLLRVVGVERPHGFAVRTKQGLAVATAQLELDSLAGSLLNLAGGATEDQWSSLREAQEKLLKAGVRVEVSPTAPPEAVGRLIDLTINARSIIEWENNPSMASASVAAAVISMVLILLPPTHAASDESSTEPVEYALEGGVIHGTYNRYERSRANRTIAILVHGMRCAACDFDFGSTYGSLGRGYIEVHHRTPVHLMGERRPVDPHTELVPLCANCHRVVHRTDPITAVDELAQLVAVRRRGN</sequence>
<comment type="caution">
    <text evidence="1">The sequence shown here is derived from an EMBL/GenBank/DDBJ whole genome shotgun (WGS) entry which is preliminary data.</text>
</comment>
<organism evidence="1 2">
    <name type="scientific">Orlajensenia flava</name>
    <dbReference type="NCBI Taxonomy" id="2565934"/>
    <lineage>
        <taxon>Bacteria</taxon>
        <taxon>Bacillati</taxon>
        <taxon>Actinomycetota</taxon>
        <taxon>Actinomycetes</taxon>
        <taxon>Micrococcales</taxon>
        <taxon>Microbacteriaceae</taxon>
        <taxon>Orlajensenia</taxon>
    </lineage>
</organism>
<dbReference type="CDD" id="cd00085">
    <property type="entry name" value="HNHc"/>
    <property type="match status" value="1"/>
</dbReference>
<accession>A0A4S4FVJ5</accession>
<keyword evidence="2" id="KW-1185">Reference proteome</keyword>
<evidence type="ECO:0000313" key="1">
    <source>
        <dbReference type="EMBL" id="THG34338.1"/>
    </source>
</evidence>
<proteinExistence type="predicted"/>
<evidence type="ECO:0008006" key="3">
    <source>
        <dbReference type="Google" id="ProtNLM"/>
    </source>
</evidence>
<reference evidence="1 2" key="1">
    <citation type="submission" date="2019-04" db="EMBL/GenBank/DDBJ databases">
        <authorList>
            <person name="Jiang L."/>
        </authorList>
    </citation>
    <scope>NUCLEOTIDE SEQUENCE [LARGE SCALE GENOMIC DNA]</scope>
    <source>
        <strain evidence="1 2">YIM 131861</strain>
    </source>
</reference>
<protein>
    <recommendedName>
        <fullName evidence="3">HNH domain-containing protein</fullName>
    </recommendedName>
</protein>
<dbReference type="InterPro" id="IPR003615">
    <property type="entry name" value="HNH_nuc"/>
</dbReference>
<dbReference type="RefSeq" id="WP_136424136.1">
    <property type="nucleotide sequence ID" value="NZ_SSSN01000005.1"/>
</dbReference>
<name>A0A4S4FVJ5_9MICO</name>
<dbReference type="Proteomes" id="UP000307380">
    <property type="component" value="Unassembled WGS sequence"/>
</dbReference>
<dbReference type="OrthoDB" id="9802640at2"/>